<reference evidence="2" key="1">
    <citation type="journal article" date="2014" name="Proc. Natl. Acad. Sci. U.S.A.">
        <title>Extensive sampling of basidiomycete genomes demonstrates inadequacy of the white-rot/brown-rot paradigm for wood decay fungi.</title>
        <authorList>
            <person name="Riley R."/>
            <person name="Salamov A.A."/>
            <person name="Brown D.W."/>
            <person name="Nagy L.G."/>
            <person name="Floudas D."/>
            <person name="Held B.W."/>
            <person name="Levasseur A."/>
            <person name="Lombard V."/>
            <person name="Morin E."/>
            <person name="Otillar R."/>
            <person name="Lindquist E.A."/>
            <person name="Sun H."/>
            <person name="LaButti K.M."/>
            <person name="Schmutz J."/>
            <person name="Jabbour D."/>
            <person name="Luo H."/>
            <person name="Baker S.E."/>
            <person name="Pisabarro A.G."/>
            <person name="Walton J.D."/>
            <person name="Blanchette R.A."/>
            <person name="Henrissat B."/>
            <person name="Martin F."/>
            <person name="Cullen D."/>
            <person name="Hibbett D.S."/>
            <person name="Grigoriev I.V."/>
        </authorList>
    </citation>
    <scope>NUCLEOTIDE SEQUENCE [LARGE SCALE GENOMIC DNA]</scope>
    <source>
        <strain evidence="2">CBS 339.88</strain>
    </source>
</reference>
<evidence type="ECO:0000313" key="2">
    <source>
        <dbReference type="Proteomes" id="UP000027222"/>
    </source>
</evidence>
<protein>
    <submittedName>
        <fullName evidence="1">Uncharacterized protein</fullName>
    </submittedName>
</protein>
<accession>A0A067SFH8</accession>
<dbReference type="AlphaFoldDB" id="A0A067SFH8"/>
<keyword evidence="2" id="KW-1185">Reference proteome</keyword>
<dbReference type="EMBL" id="KL142401">
    <property type="protein sequence ID" value="KDR69705.1"/>
    <property type="molecule type" value="Genomic_DNA"/>
</dbReference>
<sequence>MLTDKRGSPLHNPSLLAFSFCAFCLLFLDCCFPRKIFFTPSQLRSPLFLIDHLFPHFIMQCVSGSNPHIYGFRALALL</sequence>
<evidence type="ECO:0000313" key="1">
    <source>
        <dbReference type="EMBL" id="KDR69705.1"/>
    </source>
</evidence>
<dbReference type="Proteomes" id="UP000027222">
    <property type="component" value="Unassembled WGS sequence"/>
</dbReference>
<name>A0A067SFH8_GALM3</name>
<gene>
    <name evidence="1" type="ORF">GALMADRAFT_918782</name>
</gene>
<dbReference type="HOGENOM" id="CLU_2622200_0_0_1"/>
<organism evidence="1 2">
    <name type="scientific">Galerina marginata (strain CBS 339.88)</name>
    <dbReference type="NCBI Taxonomy" id="685588"/>
    <lineage>
        <taxon>Eukaryota</taxon>
        <taxon>Fungi</taxon>
        <taxon>Dikarya</taxon>
        <taxon>Basidiomycota</taxon>
        <taxon>Agaricomycotina</taxon>
        <taxon>Agaricomycetes</taxon>
        <taxon>Agaricomycetidae</taxon>
        <taxon>Agaricales</taxon>
        <taxon>Agaricineae</taxon>
        <taxon>Strophariaceae</taxon>
        <taxon>Galerina</taxon>
    </lineage>
</organism>
<proteinExistence type="predicted"/>